<dbReference type="SUPFAM" id="SSF57667">
    <property type="entry name" value="beta-beta-alpha zinc fingers"/>
    <property type="match status" value="3"/>
</dbReference>
<feature type="compositionally biased region" description="Polar residues" evidence="6">
    <location>
        <begin position="451"/>
        <end position="461"/>
    </location>
</feature>
<keyword evidence="3 5" id="KW-0863">Zinc-finger</keyword>
<dbReference type="PROSITE" id="PS50157">
    <property type="entry name" value="ZINC_FINGER_C2H2_2"/>
    <property type="match status" value="6"/>
</dbReference>
<dbReference type="GO" id="GO:0003712">
    <property type="term" value="F:transcription coregulator activity"/>
    <property type="evidence" value="ECO:0007669"/>
    <property type="project" value="TreeGrafter"/>
</dbReference>
<evidence type="ECO:0000256" key="5">
    <source>
        <dbReference type="PROSITE-ProRule" id="PRU00042"/>
    </source>
</evidence>
<evidence type="ECO:0000259" key="7">
    <source>
        <dbReference type="PROSITE" id="PS50157"/>
    </source>
</evidence>
<feature type="domain" description="C2H2-type" evidence="7">
    <location>
        <begin position="200"/>
        <end position="227"/>
    </location>
</feature>
<feature type="domain" description="C2H2-type" evidence="7">
    <location>
        <begin position="318"/>
        <end position="347"/>
    </location>
</feature>
<name>A0A9Q1CG20_HOLLE</name>
<dbReference type="EMBL" id="JAIZAY010000003">
    <property type="protein sequence ID" value="KAJ8044672.1"/>
    <property type="molecule type" value="Genomic_DNA"/>
</dbReference>
<evidence type="ECO:0000313" key="9">
    <source>
        <dbReference type="Proteomes" id="UP001152320"/>
    </source>
</evidence>
<dbReference type="FunFam" id="3.30.160.60:FF:000072">
    <property type="entry name" value="zinc finger protein 143 isoform X1"/>
    <property type="match status" value="1"/>
</dbReference>
<feature type="compositionally biased region" description="Polar residues" evidence="6">
    <location>
        <begin position="66"/>
        <end position="85"/>
    </location>
</feature>
<keyword evidence="4" id="KW-0862">Zinc</keyword>
<accession>A0A9Q1CG20</accession>
<feature type="domain" description="C2H2-type" evidence="7">
    <location>
        <begin position="258"/>
        <end position="287"/>
    </location>
</feature>
<dbReference type="PANTHER" id="PTHR46179:SF3">
    <property type="entry name" value="ZINC FINGER PROTEIN 410"/>
    <property type="match status" value="1"/>
</dbReference>
<feature type="domain" description="C2H2-type" evidence="7">
    <location>
        <begin position="348"/>
        <end position="371"/>
    </location>
</feature>
<dbReference type="GO" id="GO:0005634">
    <property type="term" value="C:nucleus"/>
    <property type="evidence" value="ECO:0007669"/>
    <property type="project" value="TreeGrafter"/>
</dbReference>
<feature type="domain" description="C2H2-type" evidence="7">
    <location>
        <begin position="228"/>
        <end position="257"/>
    </location>
</feature>
<feature type="region of interest" description="Disordered" evidence="6">
    <location>
        <begin position="66"/>
        <end position="86"/>
    </location>
</feature>
<dbReference type="InterPro" id="IPR036236">
    <property type="entry name" value="Znf_C2H2_sf"/>
</dbReference>
<evidence type="ECO:0000313" key="8">
    <source>
        <dbReference type="EMBL" id="KAJ8044672.1"/>
    </source>
</evidence>
<protein>
    <recommendedName>
        <fullName evidence="7">C2H2-type domain-containing protein</fullName>
    </recommendedName>
</protein>
<organism evidence="8 9">
    <name type="scientific">Holothuria leucospilota</name>
    <name type="common">Black long sea cucumber</name>
    <name type="synonym">Mertensiothuria leucospilota</name>
    <dbReference type="NCBI Taxonomy" id="206669"/>
    <lineage>
        <taxon>Eukaryota</taxon>
        <taxon>Metazoa</taxon>
        <taxon>Echinodermata</taxon>
        <taxon>Eleutherozoa</taxon>
        <taxon>Echinozoa</taxon>
        <taxon>Holothuroidea</taxon>
        <taxon>Aspidochirotacea</taxon>
        <taxon>Aspidochirotida</taxon>
        <taxon>Holothuriidae</taxon>
        <taxon>Holothuria</taxon>
    </lineage>
</organism>
<dbReference type="Pfam" id="PF00096">
    <property type="entry name" value="zf-C2H2"/>
    <property type="match status" value="3"/>
</dbReference>
<dbReference type="GO" id="GO:0008270">
    <property type="term" value="F:zinc ion binding"/>
    <property type="evidence" value="ECO:0007669"/>
    <property type="project" value="UniProtKB-KW"/>
</dbReference>
<feature type="domain" description="C2H2-type" evidence="7">
    <location>
        <begin position="288"/>
        <end position="317"/>
    </location>
</feature>
<dbReference type="GO" id="GO:0006357">
    <property type="term" value="P:regulation of transcription by RNA polymerase II"/>
    <property type="evidence" value="ECO:0007669"/>
    <property type="project" value="TreeGrafter"/>
</dbReference>
<dbReference type="AlphaFoldDB" id="A0A9Q1CG20"/>
<feature type="region of interest" description="Disordered" evidence="6">
    <location>
        <begin position="437"/>
        <end position="461"/>
    </location>
</feature>
<evidence type="ECO:0000256" key="3">
    <source>
        <dbReference type="ARBA" id="ARBA00022771"/>
    </source>
</evidence>
<dbReference type="Proteomes" id="UP001152320">
    <property type="component" value="Chromosome 3"/>
</dbReference>
<gene>
    <name evidence="8" type="ORF">HOLleu_07466</name>
</gene>
<keyword evidence="9" id="KW-1185">Reference proteome</keyword>
<dbReference type="InterPro" id="IPR051061">
    <property type="entry name" value="Zinc_finger_trans_reg"/>
</dbReference>
<evidence type="ECO:0000256" key="6">
    <source>
        <dbReference type="SAM" id="MobiDB-lite"/>
    </source>
</evidence>
<dbReference type="PANTHER" id="PTHR46179">
    <property type="entry name" value="ZINC FINGER PROTEIN"/>
    <property type="match status" value="1"/>
</dbReference>
<dbReference type="SMART" id="SM00355">
    <property type="entry name" value="ZnF_C2H2"/>
    <property type="match status" value="6"/>
</dbReference>
<dbReference type="FunFam" id="3.30.160.60:FF:000125">
    <property type="entry name" value="Putative zinc finger protein 143"/>
    <property type="match status" value="1"/>
</dbReference>
<keyword evidence="2" id="KW-0677">Repeat</keyword>
<proteinExistence type="predicted"/>
<reference evidence="8" key="1">
    <citation type="submission" date="2021-10" db="EMBL/GenBank/DDBJ databases">
        <title>Tropical sea cucumber genome reveals ecological adaptation and Cuvierian tubules defense mechanism.</title>
        <authorList>
            <person name="Chen T."/>
        </authorList>
    </citation>
    <scope>NUCLEOTIDE SEQUENCE</scope>
    <source>
        <strain evidence="8">Nanhai2018</strain>
        <tissue evidence="8">Muscle</tissue>
    </source>
</reference>
<keyword evidence="1" id="KW-0479">Metal-binding</keyword>
<evidence type="ECO:0000256" key="2">
    <source>
        <dbReference type="ARBA" id="ARBA00022737"/>
    </source>
</evidence>
<evidence type="ECO:0000256" key="1">
    <source>
        <dbReference type="ARBA" id="ARBA00022723"/>
    </source>
</evidence>
<dbReference type="OrthoDB" id="6077919at2759"/>
<evidence type="ECO:0000256" key="4">
    <source>
        <dbReference type="ARBA" id="ARBA00022833"/>
    </source>
</evidence>
<dbReference type="FunFam" id="3.30.160.60:FF:000110">
    <property type="entry name" value="Zinc finger protein-like"/>
    <property type="match status" value="1"/>
</dbReference>
<dbReference type="InterPro" id="IPR013087">
    <property type="entry name" value="Znf_C2H2_type"/>
</dbReference>
<dbReference type="Gene3D" id="3.30.160.60">
    <property type="entry name" value="Classic Zinc Finger"/>
    <property type="match status" value="6"/>
</dbReference>
<sequence length="530" mass="57531">MTTSDESLDDAFSSDSIITSALLNDTPSSALEEPDPHCMLSPSMVVPQGVWMVDDNIVTNQTKIRSNQAVEGGSSSNGTDVTFSDDTGGCEENGVLDSLSNLAHSNSNLFILNIPNTTLTGGTTCNQNGASGPSGGQSSSLMPVLLVGGGNLPKGGTETSLPSFLRFKDFAHANLIYATQENIAKTYNAPPQTKPADKVIKCEECGRSFKSSGHYRYHLETHKGNRVLKCPINGCNRRFAWPGHLKYHVRTHSNDRPYLCKFKHCHKTFYTLQSLDVHMRSHTGIKPFECPVEGCGKSFTTSGNLTNHIRTHTGEKPFVCTYEDCNVRFAEKSSLKKHKLTHTGEKPYECEFCGKLFSQCSSRNAHRKRHALGLAVKMNKESVGQIGLKEPGVLDLTLSNSESNLASTPEPSTLSVQNAIKDEENSRLTLNQSVLEGLGNDQSGEEKSSLEDSTNSSGSVLVLSQPSSTLTMATNPPLNHNPSNPGDSLLCNAFLQSELEQTTTEEVVTDDMSVNGGLSMDDTLWNTQDE</sequence>
<dbReference type="PROSITE" id="PS00028">
    <property type="entry name" value="ZINC_FINGER_C2H2_1"/>
    <property type="match status" value="6"/>
</dbReference>
<comment type="caution">
    <text evidence="8">The sequence shown here is derived from an EMBL/GenBank/DDBJ whole genome shotgun (WGS) entry which is preliminary data.</text>
</comment>